<sequence>LILQLPYFLRHFTYLICRSLKNLIQQSAGSTTDAYTGKNNDLPHNSDHKICKRFL</sequence>
<accession>A0A1S0TFW9</accession>
<name>A0A1S0TFW9_LOALO</name>
<evidence type="ECO:0000313" key="1">
    <source>
        <dbReference type="EMBL" id="EFO12653.1"/>
    </source>
</evidence>
<feature type="non-terminal residue" evidence="1">
    <location>
        <position position="1"/>
    </location>
</feature>
<dbReference type="RefSeq" id="XP_003151416.1">
    <property type="nucleotide sequence ID" value="XM_003151368.1"/>
</dbReference>
<dbReference type="KEGG" id="loa:LOAG_15880"/>
<dbReference type="CTD" id="9953375"/>
<organism evidence="1">
    <name type="scientific">Loa loa</name>
    <name type="common">Eye worm</name>
    <name type="synonym">Filaria loa</name>
    <dbReference type="NCBI Taxonomy" id="7209"/>
    <lineage>
        <taxon>Eukaryota</taxon>
        <taxon>Metazoa</taxon>
        <taxon>Ecdysozoa</taxon>
        <taxon>Nematoda</taxon>
        <taxon>Chromadorea</taxon>
        <taxon>Rhabditida</taxon>
        <taxon>Spirurina</taxon>
        <taxon>Spiruromorpha</taxon>
        <taxon>Filarioidea</taxon>
        <taxon>Onchocercidae</taxon>
        <taxon>Loa</taxon>
    </lineage>
</organism>
<dbReference type="EMBL" id="JH715112">
    <property type="protein sequence ID" value="EFO12653.1"/>
    <property type="molecule type" value="Genomic_DNA"/>
</dbReference>
<gene>
    <name evidence="1" type="ORF">LOAG_15880</name>
</gene>
<protein>
    <submittedName>
        <fullName evidence="1">Uncharacterized protein</fullName>
    </submittedName>
</protein>
<dbReference type="GeneID" id="9953375"/>
<reference evidence="1" key="1">
    <citation type="submission" date="2012-04" db="EMBL/GenBank/DDBJ databases">
        <title>The Genome Sequence of Loa loa.</title>
        <authorList>
            <consortium name="The Broad Institute Genome Sequencing Platform"/>
            <consortium name="Broad Institute Genome Sequencing Center for Infectious Disease"/>
            <person name="Nutman T.B."/>
            <person name="Fink D.L."/>
            <person name="Russ C."/>
            <person name="Young S."/>
            <person name="Zeng Q."/>
            <person name="Gargeya S."/>
            <person name="Alvarado L."/>
            <person name="Berlin A."/>
            <person name="Chapman S.B."/>
            <person name="Chen Z."/>
            <person name="Freedman E."/>
            <person name="Gellesch M."/>
            <person name="Goldberg J."/>
            <person name="Griggs A."/>
            <person name="Gujja S."/>
            <person name="Heilman E.R."/>
            <person name="Heiman D."/>
            <person name="Howarth C."/>
            <person name="Mehta T."/>
            <person name="Neiman D."/>
            <person name="Pearson M."/>
            <person name="Roberts A."/>
            <person name="Saif S."/>
            <person name="Shea T."/>
            <person name="Shenoy N."/>
            <person name="Sisk P."/>
            <person name="Stolte C."/>
            <person name="Sykes S."/>
            <person name="White J."/>
            <person name="Yandava C."/>
            <person name="Haas B."/>
            <person name="Henn M.R."/>
            <person name="Nusbaum C."/>
            <person name="Birren B."/>
        </authorList>
    </citation>
    <scope>NUCLEOTIDE SEQUENCE [LARGE SCALE GENOMIC DNA]</scope>
</reference>
<dbReference type="AlphaFoldDB" id="A0A1S0TFW9"/>
<proteinExistence type="predicted"/>
<dbReference type="InParanoid" id="A0A1S0TFW9"/>